<accession>A0A1I0C694</accession>
<keyword evidence="3" id="KW-1185">Reference proteome</keyword>
<sequence length="87" mass="9916">MGVRVEATPNPNALKFTTDKLIFEGTNSFSIRAGETSEHEIMNELMKLDGVDTVFGYQNFITVNKEFDAEWDALTPKVEEVFEKYGY</sequence>
<feature type="domain" description="Scaffold protein Nfu/NifU N-terminal" evidence="1">
    <location>
        <begin position="3"/>
        <end position="86"/>
    </location>
</feature>
<dbReference type="EMBL" id="FOHE01000006">
    <property type="protein sequence ID" value="SET14705.1"/>
    <property type="molecule type" value="Genomic_DNA"/>
</dbReference>
<organism evidence="2 3">
    <name type="scientific">Oceanobacillus limi</name>
    <dbReference type="NCBI Taxonomy" id="930131"/>
    <lineage>
        <taxon>Bacteria</taxon>
        <taxon>Bacillati</taxon>
        <taxon>Bacillota</taxon>
        <taxon>Bacilli</taxon>
        <taxon>Bacillales</taxon>
        <taxon>Bacillaceae</taxon>
        <taxon>Oceanobacillus</taxon>
    </lineage>
</organism>
<evidence type="ECO:0000313" key="3">
    <source>
        <dbReference type="Proteomes" id="UP000198618"/>
    </source>
</evidence>
<dbReference type="STRING" id="930131.SAMN05216389_10643"/>
<dbReference type="SMART" id="SM00932">
    <property type="entry name" value="Nfu_N"/>
    <property type="match status" value="1"/>
</dbReference>
<dbReference type="AlphaFoldDB" id="A0A1I0C694"/>
<dbReference type="InterPro" id="IPR014824">
    <property type="entry name" value="Nfu/NifU_N"/>
</dbReference>
<reference evidence="2 3" key="1">
    <citation type="submission" date="2016-10" db="EMBL/GenBank/DDBJ databases">
        <authorList>
            <person name="de Groot N.N."/>
        </authorList>
    </citation>
    <scope>NUCLEOTIDE SEQUENCE [LARGE SCALE GENOMIC DNA]</scope>
    <source>
        <strain evidence="2 3">IBRC-M 10780</strain>
    </source>
</reference>
<dbReference type="SUPFAM" id="SSF110836">
    <property type="entry name" value="Hypothetical protein SAV1430"/>
    <property type="match status" value="1"/>
</dbReference>
<proteinExistence type="predicted"/>
<dbReference type="Gene3D" id="3.30.1370.70">
    <property type="entry name" value="Scaffold protein Nfu/NifU, N-terminal domain"/>
    <property type="match status" value="1"/>
</dbReference>
<dbReference type="InterPro" id="IPR036498">
    <property type="entry name" value="Nfu/NifU_N_sf"/>
</dbReference>
<protein>
    <submittedName>
        <fullName evidence="2">Scaffold protein Nfu/NifU N terminal</fullName>
    </submittedName>
</protein>
<dbReference type="Proteomes" id="UP000198618">
    <property type="component" value="Unassembled WGS sequence"/>
</dbReference>
<dbReference type="OrthoDB" id="2968418at2"/>
<evidence type="ECO:0000313" key="2">
    <source>
        <dbReference type="EMBL" id="SET14705.1"/>
    </source>
</evidence>
<name>A0A1I0C694_9BACI</name>
<gene>
    <name evidence="2" type="ORF">SAMN05216389_10643</name>
</gene>
<evidence type="ECO:0000259" key="1">
    <source>
        <dbReference type="SMART" id="SM00932"/>
    </source>
</evidence>
<dbReference type="RefSeq" id="WP_090868653.1">
    <property type="nucleotide sequence ID" value="NZ_FOHE01000006.1"/>
</dbReference>
<dbReference type="Pfam" id="PF08712">
    <property type="entry name" value="Nfu_N"/>
    <property type="match status" value="1"/>
</dbReference>